<accession>A0A9D3WR03</accession>
<organism evidence="1 2">
    <name type="scientific">Mauremys mutica</name>
    <name type="common">yellowpond turtle</name>
    <dbReference type="NCBI Taxonomy" id="74926"/>
    <lineage>
        <taxon>Eukaryota</taxon>
        <taxon>Metazoa</taxon>
        <taxon>Chordata</taxon>
        <taxon>Craniata</taxon>
        <taxon>Vertebrata</taxon>
        <taxon>Euteleostomi</taxon>
        <taxon>Archelosauria</taxon>
        <taxon>Testudinata</taxon>
        <taxon>Testudines</taxon>
        <taxon>Cryptodira</taxon>
        <taxon>Durocryptodira</taxon>
        <taxon>Testudinoidea</taxon>
        <taxon>Geoemydidae</taxon>
        <taxon>Geoemydinae</taxon>
        <taxon>Mauremys</taxon>
    </lineage>
</organism>
<comment type="caution">
    <text evidence="1">The sequence shown here is derived from an EMBL/GenBank/DDBJ whole genome shotgun (WGS) entry which is preliminary data.</text>
</comment>
<sequence>MFVPHSPGRPLFSNRARVAGGRICSAVTILLVQWKPLTVTIPLLPNLSSMNGDPEVQPANPSPHASAPHRPLYSGFAQLARAWFYKQSIGLSGLLCFVYMVSLPAPALSLRTAGWKEVLVYL</sequence>
<protein>
    <submittedName>
        <fullName evidence="1">Uncharacterized protein</fullName>
    </submittedName>
</protein>
<reference evidence="1" key="1">
    <citation type="submission" date="2021-09" db="EMBL/GenBank/DDBJ databases">
        <title>The genome of Mauremys mutica provides insights into the evolution of semi-aquatic lifestyle.</title>
        <authorList>
            <person name="Gong S."/>
            <person name="Gao Y."/>
        </authorList>
    </citation>
    <scope>NUCLEOTIDE SEQUENCE</scope>
    <source>
        <strain evidence="1">MM-2020</strain>
        <tissue evidence="1">Muscle</tissue>
    </source>
</reference>
<evidence type="ECO:0000313" key="1">
    <source>
        <dbReference type="EMBL" id="KAH1165572.1"/>
    </source>
</evidence>
<name>A0A9D3WR03_9SAUR</name>
<keyword evidence="2" id="KW-1185">Reference proteome</keyword>
<dbReference type="Proteomes" id="UP000827986">
    <property type="component" value="Unassembled WGS sequence"/>
</dbReference>
<dbReference type="EMBL" id="JAHDVG010000488">
    <property type="protein sequence ID" value="KAH1165572.1"/>
    <property type="molecule type" value="Genomic_DNA"/>
</dbReference>
<gene>
    <name evidence="1" type="ORF">KIL84_023131</name>
</gene>
<proteinExistence type="predicted"/>
<dbReference type="AlphaFoldDB" id="A0A9D3WR03"/>
<evidence type="ECO:0000313" key="2">
    <source>
        <dbReference type="Proteomes" id="UP000827986"/>
    </source>
</evidence>